<dbReference type="PRINTS" id="PR00449">
    <property type="entry name" value="RASTRNSFRMNG"/>
</dbReference>
<dbReference type="AlphaFoldDB" id="A0A6A7G3N9"/>
<dbReference type="Gene3D" id="3.40.50.300">
    <property type="entry name" value="P-loop containing nucleotide triphosphate hydrolases"/>
    <property type="match status" value="1"/>
</dbReference>
<name>A0A6A7G3N9_9CRUS</name>
<dbReference type="NCBIfam" id="TIGR00231">
    <property type="entry name" value="small_GTP"/>
    <property type="match status" value="1"/>
</dbReference>
<dbReference type="SMART" id="SM00176">
    <property type="entry name" value="RAN"/>
    <property type="match status" value="1"/>
</dbReference>
<organism evidence="8">
    <name type="scientific">Hirondellea gigas</name>
    <dbReference type="NCBI Taxonomy" id="1518452"/>
    <lineage>
        <taxon>Eukaryota</taxon>
        <taxon>Metazoa</taxon>
        <taxon>Ecdysozoa</taxon>
        <taxon>Arthropoda</taxon>
        <taxon>Crustacea</taxon>
        <taxon>Multicrustacea</taxon>
        <taxon>Malacostraca</taxon>
        <taxon>Eumalacostraca</taxon>
        <taxon>Peracarida</taxon>
        <taxon>Amphipoda</taxon>
        <taxon>Amphilochidea</taxon>
        <taxon>Lysianassida</taxon>
        <taxon>Lysianassidira</taxon>
        <taxon>Lysianassoidea</taxon>
        <taxon>Lysianassidae</taxon>
        <taxon>Hirondellea</taxon>
    </lineage>
</organism>
<evidence type="ECO:0000256" key="3">
    <source>
        <dbReference type="ARBA" id="ARBA00023134"/>
    </source>
</evidence>
<proteinExistence type="evidence at transcript level"/>
<evidence type="ECO:0000256" key="6">
    <source>
        <dbReference type="ARBA" id="ARBA00023289"/>
    </source>
</evidence>
<dbReference type="GO" id="GO:0005525">
    <property type="term" value="F:GTP binding"/>
    <property type="evidence" value="ECO:0007669"/>
    <property type="project" value="UniProtKB-KW"/>
</dbReference>
<dbReference type="SUPFAM" id="SSF52540">
    <property type="entry name" value="P-loop containing nucleoside triphosphate hydrolases"/>
    <property type="match status" value="1"/>
</dbReference>
<dbReference type="SMART" id="SM00173">
    <property type="entry name" value="RAS"/>
    <property type="match status" value="1"/>
</dbReference>
<evidence type="ECO:0000256" key="1">
    <source>
        <dbReference type="ARBA" id="ARBA00006270"/>
    </source>
</evidence>
<dbReference type="SMART" id="SM00174">
    <property type="entry name" value="RHO"/>
    <property type="match status" value="1"/>
</dbReference>
<accession>A0A6A7G3N9</accession>
<evidence type="ECO:0000256" key="5">
    <source>
        <dbReference type="ARBA" id="ARBA00023288"/>
    </source>
</evidence>
<keyword evidence="3" id="KW-0342">GTP-binding</keyword>
<sequence>MKTYKIIVIGDSNVGKTCLTYRFCSGHFPGTTEATIGVDFREKRLTLAGDDIVLQLWDTAGQERFRRSMVQHYYRNVHAVVLVYDMTRTSSFQSLRGWVSECERQGLGSSIPRLVVGNKCDDTEHITVSTTIAQRFADQHNMPLFETSAKTDSECDHIESIFLTLAHKLKASRPMMPPNMGDDSDESTIAEAMDEMHRSETTAALLDSGLVDIRSGDFSSDPNYTGRQEPGSWCC</sequence>
<keyword evidence="2" id="KW-0547">Nucleotide-binding</keyword>
<dbReference type="FunFam" id="3.40.50.300:FF:002685">
    <property type="entry name" value="RAB33A, member RAS oncogene family"/>
    <property type="match status" value="1"/>
</dbReference>
<reference evidence="8" key="1">
    <citation type="submission" date="2017-11" db="EMBL/GenBank/DDBJ databases">
        <title>The sensing device of the deep-sea amphipod.</title>
        <authorList>
            <person name="Kobayashi H."/>
            <person name="Nagahama T."/>
            <person name="Arai W."/>
            <person name="Sasagawa Y."/>
            <person name="Umeda M."/>
            <person name="Hayashi T."/>
            <person name="Nikaido I."/>
            <person name="Watanabe H."/>
            <person name="Oguri K."/>
            <person name="Kitazato H."/>
            <person name="Fujioka K."/>
            <person name="Kido Y."/>
            <person name="Takami H."/>
        </authorList>
    </citation>
    <scope>NUCLEOTIDE SEQUENCE</scope>
    <source>
        <tissue evidence="8">Whole body</tissue>
    </source>
</reference>
<keyword evidence="5" id="KW-0449">Lipoprotein</keyword>
<dbReference type="InterPro" id="IPR041822">
    <property type="entry name" value="Rab33A/B"/>
</dbReference>
<comment type="similarity">
    <text evidence="1">Belongs to the small GTPase superfamily. Rab family.</text>
</comment>
<dbReference type="GO" id="GO:0003924">
    <property type="term" value="F:GTPase activity"/>
    <property type="evidence" value="ECO:0007669"/>
    <property type="project" value="InterPro"/>
</dbReference>
<dbReference type="InterPro" id="IPR027417">
    <property type="entry name" value="P-loop_NTPase"/>
</dbReference>
<dbReference type="EMBL" id="IACT01006528">
    <property type="protein sequence ID" value="LAC25658.1"/>
    <property type="molecule type" value="mRNA"/>
</dbReference>
<dbReference type="PROSITE" id="PS51419">
    <property type="entry name" value="RAB"/>
    <property type="match status" value="1"/>
</dbReference>
<dbReference type="GO" id="GO:0032482">
    <property type="term" value="P:Rab protein signal transduction"/>
    <property type="evidence" value="ECO:0007669"/>
    <property type="project" value="InterPro"/>
</dbReference>
<dbReference type="InterPro" id="IPR001806">
    <property type="entry name" value="Small_GTPase"/>
</dbReference>
<comment type="subcellular location">
    <subcellularLocation>
        <location evidence="7">Endomembrane system</location>
        <topology evidence="7">Lipid-anchor</topology>
    </subcellularLocation>
</comment>
<dbReference type="PANTHER" id="PTHR47978">
    <property type="match status" value="1"/>
</dbReference>
<dbReference type="InterPro" id="IPR005225">
    <property type="entry name" value="Small_GTP-bd"/>
</dbReference>
<dbReference type="GO" id="GO:0012505">
    <property type="term" value="C:endomembrane system"/>
    <property type="evidence" value="ECO:0007669"/>
    <property type="project" value="UniProtKB-SubCell"/>
</dbReference>
<dbReference type="CDD" id="cd04115">
    <property type="entry name" value="Rab33B_Rab33A"/>
    <property type="match status" value="1"/>
</dbReference>
<evidence type="ECO:0000313" key="8">
    <source>
        <dbReference type="EMBL" id="LAC25658.1"/>
    </source>
</evidence>
<keyword evidence="6" id="KW-0636">Prenylation</keyword>
<evidence type="ECO:0000256" key="7">
    <source>
        <dbReference type="ARBA" id="ARBA00037868"/>
    </source>
</evidence>
<dbReference type="PROSITE" id="PS51421">
    <property type="entry name" value="RAS"/>
    <property type="match status" value="1"/>
</dbReference>
<protein>
    <submittedName>
        <fullName evidence="8">Ras-related protein Rab-33</fullName>
    </submittedName>
</protein>
<dbReference type="SMART" id="SM00175">
    <property type="entry name" value="RAB"/>
    <property type="match status" value="1"/>
</dbReference>
<evidence type="ECO:0000256" key="4">
    <source>
        <dbReference type="ARBA" id="ARBA00023136"/>
    </source>
</evidence>
<evidence type="ECO:0000256" key="2">
    <source>
        <dbReference type="ARBA" id="ARBA00022741"/>
    </source>
</evidence>
<dbReference type="Pfam" id="PF00071">
    <property type="entry name" value="Ras"/>
    <property type="match status" value="1"/>
</dbReference>
<keyword evidence="4" id="KW-0472">Membrane</keyword>